<dbReference type="GO" id="GO:0003700">
    <property type="term" value="F:DNA-binding transcription factor activity"/>
    <property type="evidence" value="ECO:0007669"/>
    <property type="project" value="TreeGrafter"/>
</dbReference>
<dbReference type="Gene3D" id="1.10.357.10">
    <property type="entry name" value="Tetracycline Repressor, domain 2"/>
    <property type="match status" value="1"/>
</dbReference>
<feature type="DNA-binding region" description="H-T-H motif" evidence="5">
    <location>
        <begin position="31"/>
        <end position="50"/>
    </location>
</feature>
<comment type="caution">
    <text evidence="7">The sequence shown here is derived from an EMBL/GenBank/DDBJ whole genome shotgun (WGS) entry which is preliminary data.</text>
</comment>
<dbReference type="EMBL" id="SDPO01000002">
    <property type="protein sequence ID" value="RXZ49199.1"/>
    <property type="molecule type" value="Genomic_DNA"/>
</dbReference>
<dbReference type="Pfam" id="PF00440">
    <property type="entry name" value="TetR_N"/>
    <property type="match status" value="1"/>
</dbReference>
<dbReference type="PANTHER" id="PTHR30055:SF234">
    <property type="entry name" value="HTH-TYPE TRANSCRIPTIONAL REGULATOR BETI"/>
    <property type="match status" value="1"/>
</dbReference>
<reference evidence="7 8" key="1">
    <citation type="submission" date="2019-01" db="EMBL/GenBank/DDBJ databases">
        <authorList>
            <person name="Li J."/>
        </authorList>
    </citation>
    <scope>NUCLEOTIDE SEQUENCE [LARGE SCALE GENOMIC DNA]</scope>
    <source>
        <strain evidence="7 8">CCUG 35506</strain>
    </source>
</reference>
<keyword evidence="8" id="KW-1185">Reference proteome</keyword>
<dbReference type="PANTHER" id="PTHR30055">
    <property type="entry name" value="HTH-TYPE TRANSCRIPTIONAL REGULATOR RUTR"/>
    <property type="match status" value="1"/>
</dbReference>
<dbReference type="AlphaFoldDB" id="A0A4Q2JR01"/>
<keyword evidence="1" id="KW-0678">Repressor</keyword>
<proteinExistence type="predicted"/>
<feature type="domain" description="HTH tetR-type" evidence="6">
    <location>
        <begin position="8"/>
        <end position="68"/>
    </location>
</feature>
<dbReference type="InterPro" id="IPR036271">
    <property type="entry name" value="Tet_transcr_reg_TetR-rel_C_sf"/>
</dbReference>
<gene>
    <name evidence="7" type="ORF">ESP57_09700</name>
</gene>
<keyword evidence="3 5" id="KW-0238">DNA-binding</keyword>
<evidence type="ECO:0000313" key="8">
    <source>
        <dbReference type="Proteomes" id="UP000292935"/>
    </source>
</evidence>
<evidence type="ECO:0000313" key="7">
    <source>
        <dbReference type="EMBL" id="RXZ49199.1"/>
    </source>
</evidence>
<evidence type="ECO:0000256" key="2">
    <source>
        <dbReference type="ARBA" id="ARBA00023015"/>
    </source>
</evidence>
<dbReference type="SUPFAM" id="SSF46689">
    <property type="entry name" value="Homeodomain-like"/>
    <property type="match status" value="1"/>
</dbReference>
<dbReference type="PROSITE" id="PS50977">
    <property type="entry name" value="HTH_TETR_2"/>
    <property type="match status" value="1"/>
</dbReference>
<dbReference type="InterPro" id="IPR039538">
    <property type="entry name" value="BetI_C"/>
</dbReference>
<dbReference type="GO" id="GO:0000976">
    <property type="term" value="F:transcription cis-regulatory region binding"/>
    <property type="evidence" value="ECO:0007669"/>
    <property type="project" value="TreeGrafter"/>
</dbReference>
<evidence type="ECO:0000256" key="3">
    <source>
        <dbReference type="ARBA" id="ARBA00023125"/>
    </source>
</evidence>
<dbReference type="OrthoDB" id="3288227at2"/>
<dbReference type="InterPro" id="IPR050109">
    <property type="entry name" value="HTH-type_TetR-like_transc_reg"/>
</dbReference>
<organism evidence="7 8">
    <name type="scientific">Agromyces fucosus</name>
    <dbReference type="NCBI Taxonomy" id="41985"/>
    <lineage>
        <taxon>Bacteria</taxon>
        <taxon>Bacillati</taxon>
        <taxon>Actinomycetota</taxon>
        <taxon>Actinomycetes</taxon>
        <taxon>Micrococcales</taxon>
        <taxon>Microbacteriaceae</taxon>
        <taxon>Agromyces</taxon>
    </lineage>
</organism>
<evidence type="ECO:0000256" key="5">
    <source>
        <dbReference type="PROSITE-ProRule" id="PRU00335"/>
    </source>
</evidence>
<accession>A0A4Q2JR01</accession>
<keyword evidence="4" id="KW-0804">Transcription</keyword>
<dbReference type="RefSeq" id="WP_129231372.1">
    <property type="nucleotide sequence ID" value="NZ_SDPO01000002.1"/>
</dbReference>
<name>A0A4Q2JR01_9MICO</name>
<dbReference type="InterPro" id="IPR009057">
    <property type="entry name" value="Homeodomain-like_sf"/>
</dbReference>
<dbReference type="InterPro" id="IPR001647">
    <property type="entry name" value="HTH_TetR"/>
</dbReference>
<evidence type="ECO:0000259" key="6">
    <source>
        <dbReference type="PROSITE" id="PS50977"/>
    </source>
</evidence>
<keyword evidence="2" id="KW-0805">Transcription regulation</keyword>
<evidence type="ECO:0000256" key="1">
    <source>
        <dbReference type="ARBA" id="ARBA00022491"/>
    </source>
</evidence>
<dbReference type="SUPFAM" id="SSF48498">
    <property type="entry name" value="Tetracyclin repressor-like, C-terminal domain"/>
    <property type="match status" value="1"/>
</dbReference>
<sequence length="199" mass="21423">MPRPNRRAERRLAILEAARGVAVREGAEGTTLRAIATAAGMEPSAVLYYFDGLGELVRELVYAASDRFIDTIHEAVEAASGPAARLDAAIEAGSTGGLAGDESRILYEFWSLGLRDDSLNDADHALDRRQVAIYREILDDGVANGVFRPRLAIDDVAWALVALEDGLVMDILAGTKTRDEVTALIRSVAEAMLDVTLRG</sequence>
<protein>
    <submittedName>
        <fullName evidence="7">TetR family transcriptional regulator</fullName>
    </submittedName>
</protein>
<dbReference type="Pfam" id="PF13977">
    <property type="entry name" value="TetR_C_6"/>
    <property type="match status" value="1"/>
</dbReference>
<dbReference type="Proteomes" id="UP000292935">
    <property type="component" value="Unassembled WGS sequence"/>
</dbReference>
<evidence type="ECO:0000256" key="4">
    <source>
        <dbReference type="ARBA" id="ARBA00023163"/>
    </source>
</evidence>